<feature type="domain" description="Methyltransferase" evidence="2">
    <location>
        <begin position="33"/>
        <end position="113"/>
    </location>
</feature>
<evidence type="ECO:0000256" key="1">
    <source>
        <dbReference type="ARBA" id="ARBA00022679"/>
    </source>
</evidence>
<evidence type="ECO:0000313" key="3">
    <source>
        <dbReference type="EMBL" id="SVE31278.1"/>
    </source>
</evidence>
<dbReference type="EMBL" id="UINC01208639">
    <property type="protein sequence ID" value="SVE31278.1"/>
    <property type="molecule type" value="Genomic_DNA"/>
</dbReference>
<dbReference type="PANTHER" id="PTHR43861">
    <property type="entry name" value="TRANS-ACONITATE 2-METHYLTRANSFERASE-RELATED"/>
    <property type="match status" value="1"/>
</dbReference>
<dbReference type="CDD" id="cd02440">
    <property type="entry name" value="AdoMet_MTases"/>
    <property type="match status" value="1"/>
</dbReference>
<dbReference type="PANTHER" id="PTHR43861:SF3">
    <property type="entry name" value="PUTATIVE (AFU_ORTHOLOGUE AFUA_2G14390)-RELATED"/>
    <property type="match status" value="1"/>
</dbReference>
<proteinExistence type="predicted"/>
<dbReference type="Pfam" id="PF13649">
    <property type="entry name" value="Methyltransf_25"/>
    <property type="match status" value="1"/>
</dbReference>
<sequence length="191" mass="21069">NTMNDPVNGQGMPNAVSRWVERWAPLIPKHGRVLDLACGNGRHARYLNDLGFSIIATDIKASALASLEPVATIETLRADLEGEEWPFPGQSFDGIVVVNYLHRPLLRKLAQALNARGVLIYASFAQGNQRYGRPSNPDYLLRPGELLNVFDPLLNVVAYEFGVESEPRPAVRQRICAVNSDAPVKLLENPS</sequence>
<organism evidence="3">
    <name type="scientific">marine metagenome</name>
    <dbReference type="NCBI Taxonomy" id="408172"/>
    <lineage>
        <taxon>unclassified sequences</taxon>
        <taxon>metagenomes</taxon>
        <taxon>ecological metagenomes</taxon>
    </lineage>
</organism>
<dbReference type="InterPro" id="IPR041698">
    <property type="entry name" value="Methyltransf_25"/>
</dbReference>
<gene>
    <name evidence="3" type="ORF">METZ01_LOCUS484132</name>
</gene>
<keyword evidence="1" id="KW-0808">Transferase</keyword>
<dbReference type="SUPFAM" id="SSF53335">
    <property type="entry name" value="S-adenosyl-L-methionine-dependent methyltransferases"/>
    <property type="match status" value="1"/>
</dbReference>
<reference evidence="3" key="1">
    <citation type="submission" date="2018-05" db="EMBL/GenBank/DDBJ databases">
        <authorList>
            <person name="Lanie J.A."/>
            <person name="Ng W.-L."/>
            <person name="Kazmierczak K.M."/>
            <person name="Andrzejewski T.M."/>
            <person name="Davidsen T.M."/>
            <person name="Wayne K.J."/>
            <person name="Tettelin H."/>
            <person name="Glass J.I."/>
            <person name="Rusch D."/>
            <person name="Podicherti R."/>
            <person name="Tsui H.-C.T."/>
            <person name="Winkler M.E."/>
        </authorList>
    </citation>
    <scope>NUCLEOTIDE SEQUENCE</scope>
</reference>
<name>A0A383CI69_9ZZZZ</name>
<dbReference type="AlphaFoldDB" id="A0A383CI69"/>
<dbReference type="Gene3D" id="3.40.50.150">
    <property type="entry name" value="Vaccinia Virus protein VP39"/>
    <property type="match status" value="1"/>
</dbReference>
<accession>A0A383CI69</accession>
<dbReference type="GO" id="GO:0016740">
    <property type="term" value="F:transferase activity"/>
    <property type="evidence" value="ECO:0007669"/>
    <property type="project" value="UniProtKB-KW"/>
</dbReference>
<protein>
    <recommendedName>
        <fullName evidence="2">Methyltransferase domain-containing protein</fullName>
    </recommendedName>
</protein>
<evidence type="ECO:0000259" key="2">
    <source>
        <dbReference type="Pfam" id="PF13649"/>
    </source>
</evidence>
<feature type="non-terminal residue" evidence="3">
    <location>
        <position position="1"/>
    </location>
</feature>
<dbReference type="InterPro" id="IPR029063">
    <property type="entry name" value="SAM-dependent_MTases_sf"/>
</dbReference>